<dbReference type="AlphaFoldDB" id="A0A8K0TGZ2"/>
<reference evidence="5" key="1">
    <citation type="journal article" date="2021" name="Nat. Commun.">
        <title>Genetic determinants of endophytism in the Arabidopsis root mycobiome.</title>
        <authorList>
            <person name="Mesny F."/>
            <person name="Miyauchi S."/>
            <person name="Thiergart T."/>
            <person name="Pickel B."/>
            <person name="Atanasova L."/>
            <person name="Karlsson M."/>
            <person name="Huettel B."/>
            <person name="Barry K.W."/>
            <person name="Haridas S."/>
            <person name="Chen C."/>
            <person name="Bauer D."/>
            <person name="Andreopoulos W."/>
            <person name="Pangilinan J."/>
            <person name="LaButti K."/>
            <person name="Riley R."/>
            <person name="Lipzen A."/>
            <person name="Clum A."/>
            <person name="Drula E."/>
            <person name="Henrissat B."/>
            <person name="Kohler A."/>
            <person name="Grigoriev I.V."/>
            <person name="Martin F.M."/>
            <person name="Hacquard S."/>
        </authorList>
    </citation>
    <scope>NUCLEOTIDE SEQUENCE</scope>
    <source>
        <strain evidence="5">MPI-CAGE-AT-0016</strain>
    </source>
</reference>
<evidence type="ECO:0000313" key="5">
    <source>
        <dbReference type="EMBL" id="KAH7358395.1"/>
    </source>
</evidence>
<dbReference type="Gene3D" id="3.40.50.720">
    <property type="entry name" value="NAD(P)-binding Rossmann-like Domain"/>
    <property type="match status" value="1"/>
</dbReference>
<dbReference type="InterPro" id="IPR051609">
    <property type="entry name" value="NmrA/Isoflavone_reductase-like"/>
</dbReference>
<evidence type="ECO:0000259" key="4">
    <source>
        <dbReference type="Pfam" id="PF13460"/>
    </source>
</evidence>
<dbReference type="InterPro" id="IPR036291">
    <property type="entry name" value="NAD(P)-bd_dom_sf"/>
</dbReference>
<organism evidence="5 6">
    <name type="scientific">Plectosphaerella cucumerina</name>
    <dbReference type="NCBI Taxonomy" id="40658"/>
    <lineage>
        <taxon>Eukaryota</taxon>
        <taxon>Fungi</taxon>
        <taxon>Dikarya</taxon>
        <taxon>Ascomycota</taxon>
        <taxon>Pezizomycotina</taxon>
        <taxon>Sordariomycetes</taxon>
        <taxon>Hypocreomycetidae</taxon>
        <taxon>Glomerellales</taxon>
        <taxon>Plectosphaerellaceae</taxon>
        <taxon>Plectosphaerella</taxon>
    </lineage>
</organism>
<dbReference type="OrthoDB" id="10000533at2759"/>
<protein>
    <recommendedName>
        <fullName evidence="4">NAD(P)-binding domain-containing protein</fullName>
    </recommendedName>
</protein>
<dbReference type="Proteomes" id="UP000813385">
    <property type="component" value="Unassembled WGS sequence"/>
</dbReference>
<dbReference type="GO" id="GO:0016491">
    <property type="term" value="F:oxidoreductase activity"/>
    <property type="evidence" value="ECO:0007669"/>
    <property type="project" value="UniProtKB-KW"/>
</dbReference>
<dbReference type="PANTHER" id="PTHR47706:SF4">
    <property type="entry name" value="NMRA-LIKE DOMAIN-CONTAINING PROTEIN"/>
    <property type="match status" value="1"/>
</dbReference>
<proteinExistence type="inferred from homology"/>
<dbReference type="InterPro" id="IPR016040">
    <property type="entry name" value="NAD(P)-bd_dom"/>
</dbReference>
<dbReference type="SUPFAM" id="SSF51735">
    <property type="entry name" value="NAD(P)-binding Rossmann-fold domains"/>
    <property type="match status" value="1"/>
</dbReference>
<evidence type="ECO:0000256" key="1">
    <source>
        <dbReference type="ARBA" id="ARBA00005725"/>
    </source>
</evidence>
<evidence type="ECO:0000256" key="2">
    <source>
        <dbReference type="ARBA" id="ARBA00022857"/>
    </source>
</evidence>
<dbReference type="EMBL" id="JAGPXD010000004">
    <property type="protein sequence ID" value="KAH7358395.1"/>
    <property type="molecule type" value="Genomic_DNA"/>
</dbReference>
<keyword evidence="2" id="KW-0521">NADP</keyword>
<accession>A0A8K0TGZ2</accession>
<comment type="similarity">
    <text evidence="1">Belongs to the NmrA-type oxidoreductase family. Isoflavone reductase subfamily.</text>
</comment>
<evidence type="ECO:0000313" key="6">
    <source>
        <dbReference type="Proteomes" id="UP000813385"/>
    </source>
</evidence>
<evidence type="ECO:0000256" key="3">
    <source>
        <dbReference type="ARBA" id="ARBA00023002"/>
    </source>
</evidence>
<name>A0A8K0TGZ2_9PEZI</name>
<dbReference type="PANTHER" id="PTHR47706">
    <property type="entry name" value="NMRA-LIKE FAMILY PROTEIN"/>
    <property type="match status" value="1"/>
</dbReference>
<sequence length="315" mass="34976">MVQVAVLGGSGHVGKTIVEVLSEDQRHSVVVLGRSAPRNPLPRATYVAVDYSDPAALVSVLEQHKVNTVISCLMTTNQTIADAQLAAISAADKSSCTRRFIVSNWGPPTLPEYKDRAPWYPFQLAAHAHLRTTSLEWTEIATGYFLDYWGMPHIKTNMSSDMPVLDIVHGVAGIPGTGDEPVAFAYTYDVARVVAEVLLSTNWTEATYVVGDKLTWNELLVLAEDARGFKFDVAYDSIESLERGQIRELPNHRESYDDFPKEELVPMYAGVGLSMVKGTFDLDVSKSVHMEFPGLKMQTVKEMLREVWEPRREGS</sequence>
<dbReference type="Gene3D" id="3.90.25.10">
    <property type="entry name" value="UDP-galactose 4-epimerase, domain 1"/>
    <property type="match status" value="1"/>
</dbReference>
<gene>
    <name evidence="5" type="ORF">B0T11DRAFT_355044</name>
</gene>
<keyword evidence="3" id="KW-0560">Oxidoreductase</keyword>
<feature type="domain" description="NAD(P)-binding" evidence="4">
    <location>
        <begin position="8"/>
        <end position="147"/>
    </location>
</feature>
<dbReference type="Pfam" id="PF13460">
    <property type="entry name" value="NAD_binding_10"/>
    <property type="match status" value="1"/>
</dbReference>
<comment type="caution">
    <text evidence="5">The sequence shown here is derived from an EMBL/GenBank/DDBJ whole genome shotgun (WGS) entry which is preliminary data.</text>
</comment>
<keyword evidence="6" id="KW-1185">Reference proteome</keyword>